<dbReference type="InterPro" id="IPR036388">
    <property type="entry name" value="WH-like_DNA-bd_sf"/>
</dbReference>
<protein>
    <recommendedName>
        <fullName evidence="3">Helix-turn-helix domain-containing protein</fullName>
    </recommendedName>
</protein>
<organism evidence="2">
    <name type="scientific">uncultured prokaryote</name>
    <dbReference type="NCBI Taxonomy" id="198431"/>
    <lineage>
        <taxon>unclassified sequences</taxon>
        <taxon>environmental samples</taxon>
    </lineage>
</organism>
<evidence type="ECO:0008006" key="3">
    <source>
        <dbReference type="Google" id="ProtNLM"/>
    </source>
</evidence>
<reference evidence="2" key="1">
    <citation type="submission" date="2015-06" db="EMBL/GenBank/DDBJ databases">
        <authorList>
            <person name="Joergensen T."/>
        </authorList>
    </citation>
    <scope>NUCLEOTIDE SEQUENCE</scope>
    <source>
        <strain evidence="2">RGRH0383</strain>
    </source>
</reference>
<feature type="compositionally biased region" description="Low complexity" evidence="1">
    <location>
        <begin position="119"/>
        <end position="133"/>
    </location>
</feature>
<dbReference type="Gene3D" id="1.10.10.10">
    <property type="entry name" value="Winged helix-like DNA-binding domain superfamily/Winged helix DNA-binding domain"/>
    <property type="match status" value="1"/>
</dbReference>
<dbReference type="Pfam" id="PF13730">
    <property type="entry name" value="HTH_36"/>
    <property type="match status" value="1"/>
</dbReference>
<evidence type="ECO:0000256" key="1">
    <source>
        <dbReference type="SAM" id="MobiDB-lite"/>
    </source>
</evidence>
<reference evidence="2" key="2">
    <citation type="submission" date="2015-07" db="EMBL/GenBank/DDBJ databases">
        <title>Plasmids, circular viruses and viroids from rat gut.</title>
        <authorList>
            <person name="Jorgensen T.J."/>
            <person name="Hansen M.A."/>
            <person name="Xu Z."/>
            <person name="Tabak M.A."/>
            <person name="Sorensen S.J."/>
            <person name="Hansen L.H."/>
        </authorList>
    </citation>
    <scope>NUCLEOTIDE SEQUENCE</scope>
    <source>
        <strain evidence="2">RGRH0383</strain>
    </source>
</reference>
<sequence length="154" mass="17080">MLQKGYGLMPNQILFDDQLSPSAKLLFVYISSLCATEGYCWASNKHFAQRFGMSESQVSRLIARLAPYIVVTSGTNQYRKISLNEGVLPTQKAQGGARKNAGHNITRGIKKNNKKKSAEAPATPTSAARTPEALGMPDLAGDFYDDYYGERRWR</sequence>
<dbReference type="EMBL" id="LN853038">
    <property type="protein sequence ID" value="CRY94859.1"/>
    <property type="molecule type" value="Genomic_DNA"/>
</dbReference>
<name>A0A0H5Q0D0_9ZZZZ</name>
<dbReference type="AlphaFoldDB" id="A0A0H5Q0D0"/>
<evidence type="ECO:0000313" key="2">
    <source>
        <dbReference type="EMBL" id="CRY94859.1"/>
    </source>
</evidence>
<feature type="region of interest" description="Disordered" evidence="1">
    <location>
        <begin position="92"/>
        <end position="143"/>
    </location>
</feature>
<accession>A0A0H5Q0D0</accession>
<proteinExistence type="predicted"/>